<sequence length="1914" mass="216912">MAAVELPPLPVPIHDFVDYTNKYPATQAGVAEAVRPFKAFESKLREVYAQHPDHPAAAADHLVPVFGGAPITTKARDLASEPATEKEKYLLSFPDKLRRKHGSPAVVDSLEEFKKNFNLFSESSLVDLDWNNVCVAGSAVVTSLLPVEAPHNESKRALRTYYNEKLAPASDVDIFLYGLDEDQAIEKIKQIEATIRDSILAEITTVRTKNAITIVSEYPIRHVQIVLRLYKSISEVLTGFDVDCSCVAFDGNQVWASPRALAAFMTQLNSIDLTRRSPSYENRLSKYSHRGFEAYWPELDRSRVDPTIYERSFTRVQGLARLLVLEKLPYPQDRDAYLAKRREERGRPPLRWNATRRSRHVLPGDVKASHPDDVGDWVEEDDVSDYHTFTIPYGPKYNAKKVEKLLFTKDLLLNSEWNRPKDRKARLHRHPAFFGPVEDVIHDCCGFCPEPTTDEDFAALEEESRIFISGDLTFLKDNPGRQAIGSFHPITDDDWTEMAYVGNTTRLCQAIVDQDLDAVQDWFSSLEGADVNRRDHTGRTPLQLAAMCSTPDIVQCLIEHGARLVSRLYNGMTALHIAAHRGETQIVKALLDRSAANEEQESRKEEAKKEARRAAASHHPVAEQPGVGDEKTDDADSWDSELSGAEDEDNEDDDKMTEGSFVKISPEHASATGDELAEDKEEPDVYDVDVLAWDSPLSPLHLAILGGHLDTIELLVDEFGADVLLPVKLMDDYNSKRAKAAILSLVLALEPPLQKANETVKALLAHGTTLAQADMNSVSALHYAVNSGKALILETLKASADAATFRNACNHVVTLMPWWNLFNVEVPLVTAIRTGRREVAEFLIANGAKTRIDFELFAQAYARKQGRSTDDPEQVKSLYEKKVEQPITVALEMEMLDLVNQLIDEGGDVNTLPAKAYEYCERPDMRGWDKSLLDLVQDRIKSLRKFLYPAQHRDTSERAEPLGKDEEYLGEFDRDSYQYWTAYHDLCDAKNVRQWQIEKEQKELQHVNHDGEEGGEEKRIAVERTLAELTKIEEKLVAKGAQTFAQLRPYIKPRRPHFFLPTSPDESSPYTTKISFMVADLTPEKKADYVKLFEAAWQGDASTVKELCLSRTRPLQVAVQDLRGFSPFSIAVLRGHYDVAELIVEIATVQYRPRSKSEEYHYTLHAGREYNEYSDYSEDSGDDGEVDSDEDDVRVLRQVVDETFTIDNVATLAENVKSSISPATMVSWPCQVTRAIENKEVEQSEIDEAFEADWGFTRWVYNRSYQSWSWFESAFDYVNRKKQQSLIRYAIFTDNLDLLKFLVKVGSTLASRCENDESLKTIQPTEVEFQVALRLGRVKMIEEMIKSTGVGLAIQKIFQKAGLQLDQKPQYYQGLTVHGRKRQDWTEARRLGYRHRQDTSDAPNPRLTAIAEGNLRAAQYFLGDGPLRRYLEFAETRNSKDDVHIQALAKAEGGVEAALQTWLSTRSHLALDLAVLSPPLRDGSQPVLDYLLRKEPELDLLDSRAADGRTPLYVAFEAGRYYAAKKLIEAGADVTIRDDTGRNVLHALLDQIDHRHHALLRSVLRLMDSETVGRLLLERCNDNTETTTATPTILTPLALFLNRIDISSPRSDWERSLALLLSYSNGQDLEIMDGAGDYPLHTAVRRGHLGLVRFIVEYRPSLLYFENATGMTPAQVVTASYLRKLTEDPPKLVQTQKWSVENVSPKEFVKQKKRREADENHVHDDVQVVDDVVDEDEDDHIPGTTTTTTRDPPGRGVSRSNQWKMNQLITDLMNKYPSTRKLVSLHDANQVAKRLALQQQLKKKQKEEEEERKEQEARAGGGGGAVVRPRCYLSPNNPYIYGKEKGNKDQVVSQYLDRAKNSVTPWDWLVWRREEAKENDEDGGDEAAKELQRLEKEYSEKMHQQIRWWVPALK</sequence>
<feature type="region of interest" description="Disordered" evidence="5">
    <location>
        <begin position="1736"/>
        <end position="1760"/>
    </location>
</feature>
<accession>A0AAN6ITK8</accession>
<evidence type="ECO:0000256" key="3">
    <source>
        <dbReference type="PROSITE-ProRule" id="PRU00023"/>
    </source>
</evidence>
<evidence type="ECO:0000256" key="1">
    <source>
        <dbReference type="ARBA" id="ARBA00022737"/>
    </source>
</evidence>
<dbReference type="EMBL" id="JAJGCB010000030">
    <property type="protein sequence ID" value="KAJ8986926.1"/>
    <property type="molecule type" value="Genomic_DNA"/>
</dbReference>
<organism evidence="6 7">
    <name type="scientific">Exophiala dermatitidis</name>
    <name type="common">Black yeast-like fungus</name>
    <name type="synonym">Wangiella dermatitidis</name>
    <dbReference type="NCBI Taxonomy" id="5970"/>
    <lineage>
        <taxon>Eukaryota</taxon>
        <taxon>Fungi</taxon>
        <taxon>Dikarya</taxon>
        <taxon>Ascomycota</taxon>
        <taxon>Pezizomycotina</taxon>
        <taxon>Eurotiomycetes</taxon>
        <taxon>Chaetothyriomycetidae</taxon>
        <taxon>Chaetothyriales</taxon>
        <taxon>Herpotrichiellaceae</taxon>
        <taxon>Exophiala</taxon>
    </lineage>
</organism>
<feature type="region of interest" description="Disordered" evidence="5">
    <location>
        <begin position="1797"/>
        <end position="1829"/>
    </location>
</feature>
<evidence type="ECO:0000313" key="7">
    <source>
        <dbReference type="Proteomes" id="UP001161757"/>
    </source>
</evidence>
<gene>
    <name evidence="6" type="ORF">HRR80_009051</name>
</gene>
<reference evidence="6" key="1">
    <citation type="submission" date="2023-01" db="EMBL/GenBank/DDBJ databases">
        <title>Exophiala dermititidis isolated from Cystic Fibrosis Patient.</title>
        <authorList>
            <person name="Kurbessoian T."/>
            <person name="Crocker A."/>
            <person name="Murante D."/>
            <person name="Hogan D.A."/>
            <person name="Stajich J.E."/>
        </authorList>
    </citation>
    <scope>NUCLEOTIDE SEQUENCE</scope>
    <source>
        <strain evidence="6">Ex8</strain>
    </source>
</reference>
<dbReference type="Pfam" id="PF12796">
    <property type="entry name" value="Ank_2"/>
    <property type="match status" value="1"/>
</dbReference>
<keyword evidence="4" id="KW-0175">Coiled coil</keyword>
<name>A0AAN6ITK8_EXODE</name>
<dbReference type="InterPro" id="IPR036770">
    <property type="entry name" value="Ankyrin_rpt-contain_sf"/>
</dbReference>
<feature type="coiled-coil region" evidence="4">
    <location>
        <begin position="1877"/>
        <end position="1904"/>
    </location>
</feature>
<dbReference type="Pfam" id="PF00023">
    <property type="entry name" value="Ank"/>
    <property type="match status" value="2"/>
</dbReference>
<dbReference type="InterPro" id="IPR002110">
    <property type="entry name" value="Ankyrin_rpt"/>
</dbReference>
<dbReference type="PANTHER" id="PTHR24198">
    <property type="entry name" value="ANKYRIN REPEAT AND PROTEIN KINASE DOMAIN-CONTAINING PROTEIN"/>
    <property type="match status" value="1"/>
</dbReference>
<evidence type="ECO:0000256" key="5">
    <source>
        <dbReference type="SAM" id="MobiDB-lite"/>
    </source>
</evidence>
<protein>
    <recommendedName>
        <fullName evidence="8">Ankyrin repeat protein</fullName>
    </recommendedName>
</protein>
<dbReference type="PROSITE" id="PS50088">
    <property type="entry name" value="ANK_REPEAT"/>
    <property type="match status" value="4"/>
</dbReference>
<evidence type="ECO:0000256" key="4">
    <source>
        <dbReference type="SAM" id="Coils"/>
    </source>
</evidence>
<feature type="repeat" description="ANK" evidence="3">
    <location>
        <begin position="570"/>
        <end position="602"/>
    </location>
</feature>
<dbReference type="Gene3D" id="1.25.40.20">
    <property type="entry name" value="Ankyrin repeat-containing domain"/>
    <property type="match status" value="4"/>
</dbReference>
<feature type="region of interest" description="Disordered" evidence="5">
    <location>
        <begin position="595"/>
        <end position="682"/>
    </location>
</feature>
<feature type="repeat" description="ANK" evidence="3">
    <location>
        <begin position="1635"/>
        <end position="1667"/>
    </location>
</feature>
<evidence type="ECO:0000256" key="2">
    <source>
        <dbReference type="ARBA" id="ARBA00023043"/>
    </source>
</evidence>
<dbReference type="PANTHER" id="PTHR24198:SF165">
    <property type="entry name" value="ANKYRIN REPEAT-CONTAINING PROTEIN-RELATED"/>
    <property type="match status" value="1"/>
</dbReference>
<proteinExistence type="predicted"/>
<evidence type="ECO:0000313" key="6">
    <source>
        <dbReference type="EMBL" id="KAJ8986926.1"/>
    </source>
</evidence>
<feature type="repeat" description="ANK" evidence="3">
    <location>
        <begin position="1507"/>
        <end position="1539"/>
    </location>
</feature>
<feature type="compositionally biased region" description="Acidic residues" evidence="5">
    <location>
        <begin position="631"/>
        <end position="655"/>
    </location>
</feature>
<comment type="caution">
    <text evidence="6">The sequence shown here is derived from an EMBL/GenBank/DDBJ whole genome shotgun (WGS) entry which is preliminary data.</text>
</comment>
<feature type="compositionally biased region" description="Basic and acidic residues" evidence="5">
    <location>
        <begin position="600"/>
        <end position="613"/>
    </location>
</feature>
<dbReference type="SMART" id="SM00248">
    <property type="entry name" value="ANK"/>
    <property type="match status" value="11"/>
</dbReference>
<keyword evidence="1" id="KW-0677">Repeat</keyword>
<keyword evidence="2 3" id="KW-0040">ANK repeat</keyword>
<evidence type="ECO:0008006" key="8">
    <source>
        <dbReference type="Google" id="ProtNLM"/>
    </source>
</evidence>
<dbReference type="PRINTS" id="PR01415">
    <property type="entry name" value="ANKYRIN"/>
</dbReference>
<dbReference type="PROSITE" id="PS50297">
    <property type="entry name" value="ANK_REP_REGION"/>
    <property type="match status" value="4"/>
</dbReference>
<feature type="repeat" description="ANK" evidence="3">
    <location>
        <begin position="537"/>
        <end position="564"/>
    </location>
</feature>
<dbReference type="Proteomes" id="UP001161757">
    <property type="component" value="Unassembled WGS sequence"/>
</dbReference>
<dbReference type="SUPFAM" id="SSF48403">
    <property type="entry name" value="Ankyrin repeat"/>
    <property type="match status" value="2"/>
</dbReference>